<feature type="region of interest" description="Disordered" evidence="1">
    <location>
        <begin position="81"/>
        <end position="118"/>
    </location>
</feature>
<dbReference type="Gene3D" id="3.15.10.10">
    <property type="entry name" value="Bactericidal permeability-increasing protein, domain 1"/>
    <property type="match status" value="1"/>
</dbReference>
<feature type="compositionally biased region" description="Basic and acidic residues" evidence="1">
    <location>
        <begin position="81"/>
        <end position="98"/>
    </location>
</feature>
<sequence>MVLSNVTIYEIDVGSLHFELGGNGIAVIDSGVTCNLNMNWHYSYSTWSAPIVVLDESRASIQKQSKTKTIKFKTFPQKEISRKSHLTESVLPKHENAAGEKSAASKLVTATASEREEI</sequence>
<dbReference type="PANTHER" id="PTHR46801">
    <property type="entry name" value="OS06G0309200 PROTEIN"/>
    <property type="match status" value="1"/>
</dbReference>
<dbReference type="InterPro" id="IPR045897">
    <property type="entry name" value="BPI/LBP_pln"/>
</dbReference>
<reference evidence="3" key="2">
    <citation type="submission" date="2019-10" db="EMBL/GenBank/DDBJ databases">
        <title>A de novo genome assembly of a pear dwarfing rootstock.</title>
        <authorList>
            <person name="Wang F."/>
            <person name="Wang J."/>
            <person name="Li S."/>
            <person name="Zhang Y."/>
            <person name="Fang M."/>
            <person name="Ma L."/>
            <person name="Zhao Y."/>
            <person name="Jiang S."/>
        </authorList>
    </citation>
    <scope>NUCLEOTIDE SEQUENCE [LARGE SCALE GENOMIC DNA]</scope>
</reference>
<reference evidence="2 3" key="1">
    <citation type="submission" date="2019-09" db="EMBL/GenBank/DDBJ databases">
        <authorList>
            <person name="Ou C."/>
        </authorList>
    </citation>
    <scope>NUCLEOTIDE SEQUENCE [LARGE SCALE GENOMIC DNA]</scope>
    <source>
        <strain evidence="2">S2</strain>
        <tissue evidence="2">Leaf</tissue>
    </source>
</reference>
<evidence type="ECO:0000256" key="1">
    <source>
        <dbReference type="SAM" id="MobiDB-lite"/>
    </source>
</evidence>
<proteinExistence type="predicted"/>
<comment type="caution">
    <text evidence="2">The sequence shown here is derived from an EMBL/GenBank/DDBJ whole genome shotgun (WGS) entry which is preliminary data.</text>
</comment>
<protein>
    <submittedName>
        <fullName evidence="2">BPI/LBP family protein</fullName>
    </submittedName>
</protein>
<accession>A0A5N5HFY7</accession>
<evidence type="ECO:0000313" key="3">
    <source>
        <dbReference type="Proteomes" id="UP000327157"/>
    </source>
</evidence>
<dbReference type="OrthoDB" id="694975at2759"/>
<reference evidence="2 3" key="3">
    <citation type="submission" date="2019-11" db="EMBL/GenBank/DDBJ databases">
        <title>A de novo genome assembly of a pear dwarfing rootstock.</title>
        <authorList>
            <person name="Wang F."/>
            <person name="Wang J."/>
            <person name="Li S."/>
            <person name="Zhang Y."/>
            <person name="Fang M."/>
            <person name="Ma L."/>
            <person name="Zhao Y."/>
            <person name="Jiang S."/>
        </authorList>
    </citation>
    <scope>NUCLEOTIDE SEQUENCE [LARGE SCALE GENOMIC DNA]</scope>
    <source>
        <strain evidence="2">S2</strain>
        <tissue evidence="2">Leaf</tissue>
    </source>
</reference>
<keyword evidence="3" id="KW-1185">Reference proteome</keyword>
<dbReference type="PANTHER" id="PTHR46801:SF6">
    <property type="entry name" value="LIPID-BINDING SERUM GLYCOPROTEIN C-TERMINAL DOMAIN-CONTAINING PROTEIN"/>
    <property type="match status" value="1"/>
</dbReference>
<dbReference type="Proteomes" id="UP000327157">
    <property type="component" value="Chromosome 16"/>
</dbReference>
<gene>
    <name evidence="2" type="ORF">D8674_016771</name>
</gene>
<dbReference type="AlphaFoldDB" id="A0A5N5HFY7"/>
<name>A0A5N5HFY7_9ROSA</name>
<dbReference type="EMBL" id="SMOL01000160">
    <property type="protein sequence ID" value="KAB2625111.1"/>
    <property type="molecule type" value="Genomic_DNA"/>
</dbReference>
<organism evidence="2 3">
    <name type="scientific">Pyrus ussuriensis x Pyrus communis</name>
    <dbReference type="NCBI Taxonomy" id="2448454"/>
    <lineage>
        <taxon>Eukaryota</taxon>
        <taxon>Viridiplantae</taxon>
        <taxon>Streptophyta</taxon>
        <taxon>Embryophyta</taxon>
        <taxon>Tracheophyta</taxon>
        <taxon>Spermatophyta</taxon>
        <taxon>Magnoliopsida</taxon>
        <taxon>eudicotyledons</taxon>
        <taxon>Gunneridae</taxon>
        <taxon>Pentapetalae</taxon>
        <taxon>rosids</taxon>
        <taxon>fabids</taxon>
        <taxon>Rosales</taxon>
        <taxon>Rosaceae</taxon>
        <taxon>Amygdaloideae</taxon>
        <taxon>Maleae</taxon>
        <taxon>Pyrus</taxon>
    </lineage>
</organism>
<evidence type="ECO:0000313" key="2">
    <source>
        <dbReference type="EMBL" id="KAB2625111.1"/>
    </source>
</evidence>